<dbReference type="EMBL" id="CDMZ01001523">
    <property type="protein sequence ID" value="CEM33829.1"/>
    <property type="molecule type" value="Genomic_DNA"/>
</dbReference>
<feature type="region of interest" description="Disordered" evidence="2">
    <location>
        <begin position="124"/>
        <end position="155"/>
    </location>
</feature>
<dbReference type="AlphaFoldDB" id="A0A0G4GT08"/>
<feature type="domain" description="C3H1-type" evidence="3">
    <location>
        <begin position="82"/>
        <end position="115"/>
    </location>
</feature>
<feature type="compositionally biased region" description="Basic and acidic residues" evidence="2">
    <location>
        <begin position="359"/>
        <end position="369"/>
    </location>
</feature>
<sequence>MYAEKSFLVQSERDLSCSSSSSSSSSFSSSSSSSSSSSFSSSSSSSFSSFFSSSSSSSAAAAAAACTCFLSSSFSFRPPAVRPNEACRFAHGVDDLRWGFACSRGNDCTYAHSFEELNSARQLAAGPTKERGRVGGGPGADTAGRSLPPPPEAFSENFRRNVQTRGMGCRDGWYDNRAPPPARGPCQWGAFSEKGGAGGGRERGGGGGRGAALPKAESTVSSKDRYEVDRRGMGIGMGTPQGRMYRGSALDREPRGGPEHYPSYPTEQWSRRYGQLEDHPDLCGRRGRDRVDGRDRDGGREGNRHSMFPQEFDCWGGDRDREEGWSPRRGAWMDRQSGVNCLPPFAGHYDQLFSSSGRGGERPEGDFTRRGGGGGGYPPDHERGGRYGGRGFGCYGSAAEDEFVPPRGSEKRPWGEEFNARTASSFEWARRRAARGAEGGGPMDEAPPAYEETRGGNGKGAGGVNGEAEEPPPY</sequence>
<proteinExistence type="predicted"/>
<keyword evidence="1" id="KW-0479">Metal-binding</keyword>
<feature type="compositionally biased region" description="Basic and acidic residues" evidence="2">
    <location>
        <begin position="274"/>
        <end position="304"/>
    </location>
</feature>
<feature type="compositionally biased region" description="Gly residues" evidence="2">
    <location>
        <begin position="195"/>
        <end position="210"/>
    </location>
</feature>
<dbReference type="GO" id="GO:0008270">
    <property type="term" value="F:zinc ion binding"/>
    <property type="evidence" value="ECO:0007669"/>
    <property type="project" value="UniProtKB-KW"/>
</dbReference>
<feature type="region of interest" description="Disordered" evidence="2">
    <location>
        <begin position="251"/>
        <end position="319"/>
    </location>
</feature>
<keyword evidence="1" id="KW-0863">Zinc-finger</keyword>
<gene>
    <name evidence="4" type="ORF">Cvel_23271</name>
</gene>
<evidence type="ECO:0000256" key="1">
    <source>
        <dbReference type="PROSITE-ProRule" id="PRU00723"/>
    </source>
</evidence>
<feature type="compositionally biased region" description="Low complexity" evidence="2">
    <location>
        <begin position="16"/>
        <end position="53"/>
    </location>
</feature>
<protein>
    <recommendedName>
        <fullName evidence="3">C3H1-type domain-containing protein</fullName>
    </recommendedName>
</protein>
<feature type="region of interest" description="Disordered" evidence="2">
    <location>
        <begin position="1"/>
        <end position="53"/>
    </location>
</feature>
<name>A0A0G4GT08_9ALVE</name>
<feature type="region of interest" description="Disordered" evidence="2">
    <location>
        <begin position="187"/>
        <end position="224"/>
    </location>
</feature>
<dbReference type="PROSITE" id="PS50103">
    <property type="entry name" value="ZF_C3H1"/>
    <property type="match status" value="1"/>
</dbReference>
<reference evidence="4" key="1">
    <citation type="submission" date="2014-11" db="EMBL/GenBank/DDBJ databases">
        <authorList>
            <person name="Otto D Thomas"/>
            <person name="Naeem Raeece"/>
        </authorList>
    </citation>
    <scope>NUCLEOTIDE SEQUENCE</scope>
</reference>
<accession>A0A0G4GT08</accession>
<evidence type="ECO:0000259" key="3">
    <source>
        <dbReference type="PROSITE" id="PS50103"/>
    </source>
</evidence>
<dbReference type="InterPro" id="IPR000571">
    <property type="entry name" value="Znf_CCCH"/>
</dbReference>
<feature type="region of interest" description="Disordered" evidence="2">
    <location>
        <begin position="350"/>
        <end position="474"/>
    </location>
</feature>
<evidence type="ECO:0000256" key="2">
    <source>
        <dbReference type="SAM" id="MobiDB-lite"/>
    </source>
</evidence>
<dbReference type="VEuPathDB" id="CryptoDB:Cvel_23271"/>
<evidence type="ECO:0000313" key="4">
    <source>
        <dbReference type="EMBL" id="CEM33829.1"/>
    </source>
</evidence>
<feature type="compositionally biased region" description="Gly residues" evidence="2">
    <location>
        <begin position="455"/>
        <end position="465"/>
    </location>
</feature>
<keyword evidence="1" id="KW-0862">Zinc</keyword>
<organism evidence="4">
    <name type="scientific">Chromera velia CCMP2878</name>
    <dbReference type="NCBI Taxonomy" id="1169474"/>
    <lineage>
        <taxon>Eukaryota</taxon>
        <taxon>Sar</taxon>
        <taxon>Alveolata</taxon>
        <taxon>Colpodellida</taxon>
        <taxon>Chromeraceae</taxon>
        <taxon>Chromera</taxon>
    </lineage>
</organism>
<feature type="compositionally biased region" description="Basic and acidic residues" evidence="2">
    <location>
        <begin position="408"/>
        <end position="419"/>
    </location>
</feature>
<feature type="zinc finger region" description="C3H1-type" evidence="1">
    <location>
        <begin position="82"/>
        <end position="115"/>
    </location>
</feature>